<dbReference type="PANTHER" id="PTHR13748:SF62">
    <property type="entry name" value="COBW DOMAIN-CONTAINING PROTEIN"/>
    <property type="match status" value="1"/>
</dbReference>
<dbReference type="PANTHER" id="PTHR13748">
    <property type="entry name" value="COBW-RELATED"/>
    <property type="match status" value="1"/>
</dbReference>
<dbReference type="InterPro" id="IPR051316">
    <property type="entry name" value="Zinc-reg_GTPase_activator"/>
</dbReference>
<dbReference type="Pfam" id="PF02492">
    <property type="entry name" value="cobW"/>
    <property type="match status" value="1"/>
</dbReference>
<dbReference type="EMBL" id="CP086239">
    <property type="protein sequence ID" value="WAG62004.1"/>
    <property type="molecule type" value="Genomic_DNA"/>
</dbReference>
<name>A0AA47I910_9CLOT</name>
<evidence type="ECO:0000259" key="1">
    <source>
        <dbReference type="Pfam" id="PF02492"/>
    </source>
</evidence>
<sequence length="321" mass="36942">MEDKIKIDIFSGFFGAGKTTLIKKLIDEDLYNKKVVIIENEFGEIGIDGIFLEKYNIEVKEINAGCICCSTFNDFNNTIQDIIDSNKIKRIIIEPSGVGKLSEILDIVKKFEIKNNVIINMVTTVVDVTMYEDFIDFFSEFYKDQIIYASTIVLSRTQSVNYEELQNIVSKMKTLNKKANIITTPWDVLSGNNIIRASEKNGRQELFNEVNIIKIPKAKVKAKFRIARKVLAEDIFSSWGIETPKVYNLEELKLIFNNLKDEKLYGKIVRAKGILQVDENKWIQFDYLPKQCEVREVMPDYTGRICVIGINLNIESLINIF</sequence>
<gene>
    <name evidence="3" type="ORF">LL038_07105</name>
</gene>
<feature type="domain" description="CobW C-terminal" evidence="2">
    <location>
        <begin position="236"/>
        <end position="319"/>
    </location>
</feature>
<dbReference type="Pfam" id="PF07683">
    <property type="entry name" value="CobW_C"/>
    <property type="match status" value="1"/>
</dbReference>
<proteinExistence type="predicted"/>
<accession>A0AA47I910</accession>
<organism evidence="3 4">
    <name type="scientific">Clostridium estertheticum</name>
    <dbReference type="NCBI Taxonomy" id="238834"/>
    <lineage>
        <taxon>Bacteria</taxon>
        <taxon>Bacillati</taxon>
        <taxon>Bacillota</taxon>
        <taxon>Clostridia</taxon>
        <taxon>Eubacteriales</taxon>
        <taxon>Clostridiaceae</taxon>
        <taxon>Clostridium</taxon>
    </lineage>
</organism>
<dbReference type="Proteomes" id="UP001164733">
    <property type="component" value="Chromosome"/>
</dbReference>
<dbReference type="GO" id="GO:0005737">
    <property type="term" value="C:cytoplasm"/>
    <property type="evidence" value="ECO:0007669"/>
    <property type="project" value="TreeGrafter"/>
</dbReference>
<dbReference type="InterPro" id="IPR003495">
    <property type="entry name" value="CobW/HypB/UreG_nucleotide-bd"/>
</dbReference>
<evidence type="ECO:0000313" key="3">
    <source>
        <dbReference type="EMBL" id="WAG62004.1"/>
    </source>
</evidence>
<protein>
    <submittedName>
        <fullName evidence="3">GTP-binding protein</fullName>
    </submittedName>
</protein>
<evidence type="ECO:0000313" key="4">
    <source>
        <dbReference type="Proteomes" id="UP001164733"/>
    </source>
</evidence>
<dbReference type="AlphaFoldDB" id="A0AA47I910"/>
<feature type="domain" description="CobW/HypB/UreG nucleotide-binding" evidence="1">
    <location>
        <begin position="9"/>
        <end position="182"/>
    </location>
</feature>
<dbReference type="RefSeq" id="WP_216121263.1">
    <property type="nucleotide sequence ID" value="NZ_CP086239.1"/>
</dbReference>
<dbReference type="InterPro" id="IPR011629">
    <property type="entry name" value="CobW-like_C"/>
</dbReference>
<reference evidence="3" key="1">
    <citation type="submission" date="2021-11" db="EMBL/GenBank/DDBJ databases">
        <title>Clostridia strains as spoilage organisms.</title>
        <authorList>
            <person name="Wambui J."/>
            <person name="Stevens M.J.A."/>
            <person name="Stephan R."/>
        </authorList>
    </citation>
    <scope>NUCLEOTIDE SEQUENCE</scope>
    <source>
        <strain evidence="3">CF009</strain>
    </source>
</reference>
<evidence type="ECO:0000259" key="2">
    <source>
        <dbReference type="Pfam" id="PF07683"/>
    </source>
</evidence>